<dbReference type="EC" id="2.6.1.37" evidence="7"/>
<dbReference type="PANTHER" id="PTHR42778">
    <property type="entry name" value="2-AMINOETHYLPHOSPHONATE--PYRUVATE TRANSAMINASE"/>
    <property type="match status" value="1"/>
</dbReference>
<keyword evidence="3 7" id="KW-0808">Transferase</keyword>
<keyword evidence="2 7" id="KW-0032">Aminotransferase</keyword>
<dbReference type="InterPro" id="IPR000192">
    <property type="entry name" value="Aminotrans_V_dom"/>
</dbReference>
<dbReference type="GO" id="GO:0047304">
    <property type="term" value="F:2-aminoethylphosphonate-pyruvate transaminase activity"/>
    <property type="evidence" value="ECO:0007669"/>
    <property type="project" value="UniProtKB-EC"/>
</dbReference>
<organism evidence="9 10">
    <name type="scientific">Azospirillum oleiclasticum</name>
    <dbReference type="NCBI Taxonomy" id="2735135"/>
    <lineage>
        <taxon>Bacteria</taxon>
        <taxon>Pseudomonadati</taxon>
        <taxon>Pseudomonadota</taxon>
        <taxon>Alphaproteobacteria</taxon>
        <taxon>Rhodospirillales</taxon>
        <taxon>Azospirillaceae</taxon>
        <taxon>Azospirillum</taxon>
    </lineage>
</organism>
<comment type="catalytic activity">
    <reaction evidence="6 7">
        <text>(2-aminoethyl)phosphonate + pyruvate = phosphonoacetaldehyde + L-alanine</text>
        <dbReference type="Rhea" id="RHEA:17021"/>
        <dbReference type="ChEBI" id="CHEBI:15361"/>
        <dbReference type="ChEBI" id="CHEBI:57418"/>
        <dbReference type="ChEBI" id="CHEBI:57972"/>
        <dbReference type="ChEBI" id="CHEBI:58383"/>
        <dbReference type="EC" id="2.6.1.37"/>
    </reaction>
</comment>
<comment type="function">
    <text evidence="7">Involved in phosphonate degradation.</text>
</comment>
<proteinExistence type="inferred from homology"/>
<evidence type="ECO:0000313" key="10">
    <source>
        <dbReference type="Proteomes" id="UP000584642"/>
    </source>
</evidence>
<feature type="domain" description="Aminotransferase class V" evidence="8">
    <location>
        <begin position="62"/>
        <end position="304"/>
    </location>
</feature>
<keyword evidence="4 7" id="KW-0663">Pyridoxal phosphate</keyword>
<dbReference type="Proteomes" id="UP000584642">
    <property type="component" value="Unassembled WGS sequence"/>
</dbReference>
<sequence>MTSTAPYLLTPGPLTTSRTVKEAMLRDWGSRDGAFIAMNARIRDRLVRLVGGGDTFVAVPLQGSGTFAVEAMIGTLVPADGKLLVLVNGAYGQRMLRMARTIGLDVAAIETPEDRPVEPAALDRALAADPAVTHVAVVQCETTSGILNPIEAVAAVTAAHGRALLIDGMSAFGALPLDAGRTPFQAVAASANKCLEGVPGLAFVLVRRDALDAAAGNAHSLSLDLHDQWKGFEANGQWRFTPPTHALAAFDRALEEHEAEGGVEGRGARYRENARVLIDGLRAMGFRTLLPDHLQAPIIVTVRMPADPRFVFADFYDRLRERGFVIYPGKLTVSDSFRIGCIGRLGATEMRAALDAIRATLDEMGVATGAPAGEGNQE</sequence>
<evidence type="ECO:0000256" key="7">
    <source>
        <dbReference type="HAMAP-Rule" id="MF_01376"/>
    </source>
</evidence>
<feature type="modified residue" description="N6-(pyridoxal phosphate)lysine" evidence="7">
    <location>
        <position position="193"/>
    </location>
</feature>
<evidence type="ECO:0000256" key="2">
    <source>
        <dbReference type="ARBA" id="ARBA00022576"/>
    </source>
</evidence>
<gene>
    <name evidence="7" type="primary">phnW</name>
    <name evidence="9" type="ORF">HND93_34855</name>
</gene>
<dbReference type="RefSeq" id="WP_180286685.1">
    <property type="nucleotide sequence ID" value="NZ_JABFDB010000047.1"/>
</dbReference>
<comment type="similarity">
    <text evidence="7">Belongs to the class-V pyridoxal-phosphate-dependent aminotransferase family. PhnW subfamily.</text>
</comment>
<dbReference type="PIRSF" id="PIRSF000524">
    <property type="entry name" value="SPT"/>
    <property type="match status" value="1"/>
</dbReference>
<evidence type="ECO:0000256" key="3">
    <source>
        <dbReference type="ARBA" id="ARBA00022679"/>
    </source>
</evidence>
<dbReference type="EMBL" id="JABFDB010000047">
    <property type="protein sequence ID" value="NYZ24912.1"/>
    <property type="molecule type" value="Genomic_DNA"/>
</dbReference>
<reference evidence="9 10" key="1">
    <citation type="submission" date="2020-05" db="EMBL/GenBank/DDBJ databases">
        <title>Azospirillum oleiclasticum sp. nov, a nitrogen-fixing and heavy crude oil-emulsifying bacterium isolated from the crude oil of Yumen Oilfield.</title>
        <authorList>
            <person name="Wu D."/>
            <person name="Cai M."/>
            <person name="Zhang X."/>
        </authorList>
    </citation>
    <scope>NUCLEOTIDE SEQUENCE [LARGE SCALE GENOMIC DNA]</scope>
    <source>
        <strain evidence="9 10">ROY-1-1-2</strain>
    </source>
</reference>
<name>A0ABX2TLK7_9PROT</name>
<keyword evidence="5 7" id="KW-0670">Pyruvate</keyword>
<dbReference type="Gene3D" id="3.40.640.10">
    <property type="entry name" value="Type I PLP-dependent aspartate aminotransferase-like (Major domain)"/>
    <property type="match status" value="1"/>
</dbReference>
<evidence type="ECO:0000256" key="1">
    <source>
        <dbReference type="ARBA" id="ARBA00001933"/>
    </source>
</evidence>
<keyword evidence="10" id="KW-1185">Reference proteome</keyword>
<dbReference type="PANTHER" id="PTHR42778:SF1">
    <property type="entry name" value="2-AMINOETHYLPHOSPHONATE--PYRUVATE TRANSAMINASE"/>
    <property type="match status" value="1"/>
</dbReference>
<evidence type="ECO:0000259" key="8">
    <source>
        <dbReference type="Pfam" id="PF00266"/>
    </source>
</evidence>
<dbReference type="InterPro" id="IPR012703">
    <property type="entry name" value="NH2EtPonate_pyrv_transaminase"/>
</dbReference>
<dbReference type="InterPro" id="IPR015422">
    <property type="entry name" value="PyrdxlP-dep_Trfase_small"/>
</dbReference>
<dbReference type="InterPro" id="IPR015424">
    <property type="entry name" value="PyrdxlP-dep_Trfase"/>
</dbReference>
<dbReference type="NCBIfam" id="NF010006">
    <property type="entry name" value="PRK13479.1"/>
    <property type="match status" value="1"/>
</dbReference>
<evidence type="ECO:0000256" key="6">
    <source>
        <dbReference type="ARBA" id="ARBA00049460"/>
    </source>
</evidence>
<comment type="subunit">
    <text evidence="7">Homodimer.</text>
</comment>
<evidence type="ECO:0000313" key="9">
    <source>
        <dbReference type="EMBL" id="NYZ24912.1"/>
    </source>
</evidence>
<evidence type="ECO:0000256" key="4">
    <source>
        <dbReference type="ARBA" id="ARBA00022898"/>
    </source>
</evidence>
<dbReference type="InterPro" id="IPR024169">
    <property type="entry name" value="SP_NH2Trfase/AEP_transaminase"/>
</dbReference>
<dbReference type="NCBIfam" id="TIGR03301">
    <property type="entry name" value="PhnW-AepZ"/>
    <property type="match status" value="1"/>
</dbReference>
<accession>A0ABX2TLK7</accession>
<dbReference type="HAMAP" id="MF_01376">
    <property type="entry name" value="PhnW_aminotrans_5"/>
    <property type="match status" value="1"/>
</dbReference>
<dbReference type="Pfam" id="PF00266">
    <property type="entry name" value="Aminotran_5"/>
    <property type="match status" value="1"/>
</dbReference>
<dbReference type="Gene3D" id="3.90.1150.10">
    <property type="entry name" value="Aspartate Aminotransferase, domain 1"/>
    <property type="match status" value="1"/>
</dbReference>
<protein>
    <recommendedName>
        <fullName evidence="7">2-aminoethylphosphonate--pyruvate transaminase</fullName>
        <ecNumber evidence="7">2.6.1.37</ecNumber>
    </recommendedName>
    <alternativeName>
        <fullName evidence="7">2-aminoethylphosphonate aminotransferase</fullName>
    </alternativeName>
    <alternativeName>
        <fullName evidence="7">AEP transaminase</fullName>
        <shortName evidence="7">AEPT</shortName>
    </alternativeName>
</protein>
<comment type="cofactor">
    <cofactor evidence="1 7">
        <name>pyridoxal 5'-phosphate</name>
        <dbReference type="ChEBI" id="CHEBI:597326"/>
    </cofactor>
</comment>
<dbReference type="NCBIfam" id="TIGR02326">
    <property type="entry name" value="transamin_PhnW"/>
    <property type="match status" value="1"/>
</dbReference>
<comment type="caution">
    <text evidence="9">The sequence shown here is derived from an EMBL/GenBank/DDBJ whole genome shotgun (WGS) entry which is preliminary data.</text>
</comment>
<dbReference type="InterPro" id="IPR015421">
    <property type="entry name" value="PyrdxlP-dep_Trfase_major"/>
</dbReference>
<dbReference type="SUPFAM" id="SSF53383">
    <property type="entry name" value="PLP-dependent transferases"/>
    <property type="match status" value="1"/>
</dbReference>
<evidence type="ECO:0000256" key="5">
    <source>
        <dbReference type="ARBA" id="ARBA00023317"/>
    </source>
</evidence>